<proteinExistence type="predicted"/>
<reference evidence="2" key="1">
    <citation type="journal article" date="2022" name="Mol. Ecol. Resour.">
        <title>The genomes of chicory, endive, great burdock and yacon provide insights into Asteraceae palaeo-polyploidization history and plant inulin production.</title>
        <authorList>
            <person name="Fan W."/>
            <person name="Wang S."/>
            <person name="Wang H."/>
            <person name="Wang A."/>
            <person name="Jiang F."/>
            <person name="Liu H."/>
            <person name="Zhao H."/>
            <person name="Xu D."/>
            <person name="Zhang Y."/>
        </authorList>
    </citation>
    <scope>NUCLEOTIDE SEQUENCE [LARGE SCALE GENOMIC DNA]</scope>
    <source>
        <strain evidence="2">cv. Yunnan</strain>
    </source>
</reference>
<accession>A0ACB9JCL4</accession>
<protein>
    <submittedName>
        <fullName evidence="1">Uncharacterized protein</fullName>
    </submittedName>
</protein>
<dbReference type="EMBL" id="CM042021">
    <property type="protein sequence ID" value="KAI3817896.1"/>
    <property type="molecule type" value="Genomic_DNA"/>
</dbReference>
<comment type="caution">
    <text evidence="1">The sequence shown here is derived from an EMBL/GenBank/DDBJ whole genome shotgun (WGS) entry which is preliminary data.</text>
</comment>
<sequence length="270" mass="29898">MASPDESSALDLIRQHLLIDDSTFLQTYTVLSDHASKSAVDFPPISSSSSFSSFTSSVIEHSQTASDHQFEFGLETEPEPEPMLQPISPERNGKSSNDDYNNQKHPVTISINPFQPPAIEKSEFADRKHYRGVRQRPWGKFAAEIRDPSKKGARVWLGTYDTAVEAAKAYDTAAFKLRGNKAILNFPLEIGSPYEAAEMVTETTVIKSIGRKRGARQSEAEDRGSRKEVKVEQDPAETGGDNTSWPVVDNDGDNTDKGYRYIRGPTVIVS</sequence>
<organism evidence="1 2">
    <name type="scientific">Smallanthus sonchifolius</name>
    <dbReference type="NCBI Taxonomy" id="185202"/>
    <lineage>
        <taxon>Eukaryota</taxon>
        <taxon>Viridiplantae</taxon>
        <taxon>Streptophyta</taxon>
        <taxon>Embryophyta</taxon>
        <taxon>Tracheophyta</taxon>
        <taxon>Spermatophyta</taxon>
        <taxon>Magnoliopsida</taxon>
        <taxon>eudicotyledons</taxon>
        <taxon>Gunneridae</taxon>
        <taxon>Pentapetalae</taxon>
        <taxon>asterids</taxon>
        <taxon>campanulids</taxon>
        <taxon>Asterales</taxon>
        <taxon>Asteraceae</taxon>
        <taxon>Asteroideae</taxon>
        <taxon>Heliantheae alliance</taxon>
        <taxon>Millerieae</taxon>
        <taxon>Smallanthus</taxon>
    </lineage>
</organism>
<evidence type="ECO:0000313" key="2">
    <source>
        <dbReference type="Proteomes" id="UP001056120"/>
    </source>
</evidence>
<evidence type="ECO:0000313" key="1">
    <source>
        <dbReference type="EMBL" id="KAI3817896.1"/>
    </source>
</evidence>
<keyword evidence="2" id="KW-1185">Reference proteome</keyword>
<dbReference type="Proteomes" id="UP001056120">
    <property type="component" value="Linkage Group LG04"/>
</dbReference>
<reference evidence="1 2" key="2">
    <citation type="journal article" date="2022" name="Mol. Ecol. Resour.">
        <title>The genomes of chicory, endive, great burdock and yacon provide insights into Asteraceae paleo-polyploidization history and plant inulin production.</title>
        <authorList>
            <person name="Fan W."/>
            <person name="Wang S."/>
            <person name="Wang H."/>
            <person name="Wang A."/>
            <person name="Jiang F."/>
            <person name="Liu H."/>
            <person name="Zhao H."/>
            <person name="Xu D."/>
            <person name="Zhang Y."/>
        </authorList>
    </citation>
    <scope>NUCLEOTIDE SEQUENCE [LARGE SCALE GENOMIC DNA]</scope>
    <source>
        <strain evidence="2">cv. Yunnan</strain>
        <tissue evidence="1">Leaves</tissue>
    </source>
</reference>
<gene>
    <name evidence="1" type="ORF">L1987_11696</name>
</gene>
<name>A0ACB9JCL4_9ASTR</name>